<evidence type="ECO:0000313" key="2">
    <source>
        <dbReference type="EMBL" id="TCJ20208.1"/>
    </source>
</evidence>
<dbReference type="EMBL" id="SKBU01000005">
    <property type="protein sequence ID" value="TCJ20208.1"/>
    <property type="molecule type" value="Genomic_DNA"/>
</dbReference>
<dbReference type="Pfam" id="PF22582">
    <property type="entry name" value="Amylosucrase_C-like"/>
    <property type="match status" value="1"/>
</dbReference>
<protein>
    <submittedName>
        <fullName evidence="2">Alpha-amylase</fullName>
    </submittedName>
</protein>
<dbReference type="RefSeq" id="WP_132687869.1">
    <property type="nucleotide sequence ID" value="NZ_SKBU01000005.1"/>
</dbReference>
<dbReference type="InterPro" id="IPR044077">
    <property type="entry name" value="Amylosucrase"/>
</dbReference>
<comment type="caution">
    <text evidence="2">The sequence shown here is derived from an EMBL/GenBank/DDBJ whole genome shotgun (WGS) entry which is preliminary data.</text>
</comment>
<gene>
    <name evidence="2" type="ORF">E0L93_02135</name>
</gene>
<dbReference type="Gene3D" id="1.10.1740.10">
    <property type="match status" value="1"/>
</dbReference>
<dbReference type="SUPFAM" id="SSF51011">
    <property type="entry name" value="Glycosyl hydrolase domain"/>
    <property type="match status" value="1"/>
</dbReference>
<dbReference type="PANTHER" id="PTHR10357">
    <property type="entry name" value="ALPHA-AMYLASE FAMILY MEMBER"/>
    <property type="match status" value="1"/>
</dbReference>
<dbReference type="Gene3D" id="3.90.400.10">
    <property type="entry name" value="Oligo-1,6-glucosidase, Domain 2"/>
    <property type="match status" value="1"/>
</dbReference>
<dbReference type="GO" id="GO:0047669">
    <property type="term" value="F:amylosucrase activity"/>
    <property type="evidence" value="ECO:0007669"/>
    <property type="project" value="InterPro"/>
</dbReference>
<feature type="domain" description="Glycosyl hydrolase family 13 catalytic" evidence="1">
    <location>
        <begin position="86"/>
        <end position="554"/>
    </location>
</feature>
<dbReference type="Proteomes" id="UP000295244">
    <property type="component" value="Unassembled WGS sequence"/>
</dbReference>
<dbReference type="InterPro" id="IPR055218">
    <property type="entry name" value="Amylosucrase_C"/>
</dbReference>
<dbReference type="Pfam" id="PF00128">
    <property type="entry name" value="Alpha-amylase"/>
    <property type="match status" value="1"/>
</dbReference>
<dbReference type="PANTHER" id="PTHR10357:SF213">
    <property type="entry name" value="ALPHA AMYLASE CATALYTIC REGION"/>
    <property type="match status" value="1"/>
</dbReference>
<evidence type="ECO:0000259" key="1">
    <source>
        <dbReference type="SMART" id="SM00642"/>
    </source>
</evidence>
<dbReference type="InterPro" id="IPR006047">
    <property type="entry name" value="GH13_cat_dom"/>
</dbReference>
<dbReference type="InterPro" id="IPR013780">
    <property type="entry name" value="Glyco_hydro_b"/>
</dbReference>
<dbReference type="InterPro" id="IPR017853">
    <property type="entry name" value="GH"/>
</dbReference>
<proteinExistence type="predicted"/>
<name>A0A4R1BRH7_9ACTN</name>
<dbReference type="AlphaFoldDB" id="A0A4R1BRH7"/>
<dbReference type="InterPro" id="IPR045857">
    <property type="entry name" value="O16G_dom_2"/>
</dbReference>
<dbReference type="SUPFAM" id="SSF51445">
    <property type="entry name" value="(Trans)glycosidases"/>
    <property type="match status" value="1"/>
</dbReference>
<reference evidence="2 3" key="1">
    <citation type="submission" date="2019-03" db="EMBL/GenBank/DDBJ databases">
        <title>Whole genome sequence of a novel Rubrobacter taiwanensis strain, isolated from Yellowstone National Park.</title>
        <authorList>
            <person name="Freed S."/>
            <person name="Ramaley R.F."/>
            <person name="Kyndt J.A."/>
        </authorList>
    </citation>
    <scope>NUCLEOTIDE SEQUENCE [LARGE SCALE GENOMIC DNA]</scope>
    <source>
        <strain evidence="2 3">Yellowstone</strain>
    </source>
</reference>
<accession>A0A4R1BRH7</accession>
<organism evidence="2 3">
    <name type="scientific">Rubrobacter taiwanensis</name>
    <dbReference type="NCBI Taxonomy" id="185139"/>
    <lineage>
        <taxon>Bacteria</taxon>
        <taxon>Bacillati</taxon>
        <taxon>Actinomycetota</taxon>
        <taxon>Rubrobacteria</taxon>
        <taxon>Rubrobacterales</taxon>
        <taxon>Rubrobacteraceae</taxon>
        <taxon>Rubrobacter</taxon>
    </lineage>
</organism>
<dbReference type="Gene3D" id="3.20.20.80">
    <property type="entry name" value="Glycosidases"/>
    <property type="match status" value="1"/>
</dbReference>
<keyword evidence="3" id="KW-1185">Reference proteome</keyword>
<dbReference type="SMART" id="SM00642">
    <property type="entry name" value="Aamy"/>
    <property type="match status" value="1"/>
</dbReference>
<dbReference type="OrthoDB" id="9043248at2"/>
<dbReference type="GO" id="GO:0005975">
    <property type="term" value="P:carbohydrate metabolic process"/>
    <property type="evidence" value="ECO:0007669"/>
    <property type="project" value="InterPro"/>
</dbReference>
<dbReference type="CDD" id="cd11324">
    <property type="entry name" value="AmyAc_Amylosucrase"/>
    <property type="match status" value="1"/>
</dbReference>
<dbReference type="Gene3D" id="2.60.40.1180">
    <property type="entry name" value="Golgi alpha-mannosidase II"/>
    <property type="match status" value="1"/>
</dbReference>
<sequence>MTPEARAAFERAAGFARSGLAELPRRDAQIFLLRLERYWQDLYDGLIPPYGEREAFDTLLEQLVRLLAGRYAARPEELKVLDLERTLTPDWFQRETQVGYVFYVDRFAGDLRGVEERLAYLEELGISYVHLMPLLKTRPGENDGGYAVADYRAVEPRLGTLDDLERLCRRFRERGISACTDLVLNHCAAEHEWAVRARRGEEEYRDMFYIFPDRTLPDAYERTLPEVFPQTSPGNFTRIEETGEWVWTTFHSFQWDLNWANPRVFLEMLDILLELANRGVEILRLDAVAFMWKRPGTDCQNQPEVHALLQALRACARIAAPAVIFKAEAIVGPDDLIHYLGTRSHYGKVSDLAYHNSLMVHYWSSLASRDTRLMTHTLGEFPEKPPATAWATYLRCHDDIGWAITEEDAAAVGLDGFAHRSFLSDYYSGRFPGSHARGAVFQPDPETADRRISGTLASLNGLELALETEDPLLLEMSLRRILLGYALIFGYDGIPLIYMGDEIGLLNDYTYKHRGDNRWMHRPFMDWEKAERRNAPGSVEQRLFGGIRRLIEARKRTPHLHAATPARVVDSGNPHLFAYTRPHPLGTLLAVHNFTEAPQSFGDGLARRFGIRTPFDRIELRPPEASGDTFRLGPYQSVWITDL</sequence>
<evidence type="ECO:0000313" key="3">
    <source>
        <dbReference type="Proteomes" id="UP000295244"/>
    </source>
</evidence>